<proteinExistence type="predicted"/>
<dbReference type="VEuPathDB" id="TriTrypDB:LpyrH10_02_0630"/>
<evidence type="ECO:0000313" key="1">
    <source>
        <dbReference type="EMBL" id="KPA84554.1"/>
    </source>
</evidence>
<reference evidence="1 2" key="1">
    <citation type="submission" date="2015-07" db="EMBL/GenBank/DDBJ databases">
        <title>High-quality genome of monoxenous trypanosomatid Leptomonas pyrrhocoris.</title>
        <authorList>
            <person name="Flegontov P."/>
            <person name="Butenko A."/>
            <person name="Firsov S."/>
            <person name="Vlcek C."/>
            <person name="Logacheva M.D."/>
            <person name="Field M."/>
            <person name="Filatov D."/>
            <person name="Flegontova O."/>
            <person name="Gerasimov E."/>
            <person name="Jackson A.P."/>
            <person name="Kelly S."/>
            <person name="Opperdoes F."/>
            <person name="O'Reilly A."/>
            <person name="Votypka J."/>
            <person name="Yurchenko V."/>
            <person name="Lukes J."/>
        </authorList>
    </citation>
    <scope>NUCLEOTIDE SEQUENCE [LARGE SCALE GENOMIC DNA]</scope>
    <source>
        <strain evidence="1">H10</strain>
    </source>
</reference>
<dbReference type="EMBL" id="LGTL01000002">
    <property type="protein sequence ID" value="KPA84554.1"/>
    <property type="molecule type" value="Genomic_DNA"/>
</dbReference>
<dbReference type="Proteomes" id="UP000037923">
    <property type="component" value="Unassembled WGS sequence"/>
</dbReference>
<sequence>MFSYQRPMSPMGGPYAAVPPHHCYCNVVCPCGAVVCTQCARVCTACDRPVCARCLPLNMLHCKSCCIAFFQNRRYNL</sequence>
<evidence type="ECO:0000313" key="2">
    <source>
        <dbReference type="Proteomes" id="UP000037923"/>
    </source>
</evidence>
<accession>A0A0N0VGW8</accession>
<gene>
    <name evidence="1" type="ORF">ABB37_01089</name>
</gene>
<dbReference type="GeneID" id="26901384"/>
<dbReference type="AlphaFoldDB" id="A0A0N0VGW8"/>
<dbReference type="RefSeq" id="XP_015662993.1">
    <property type="nucleotide sequence ID" value="XM_015797473.1"/>
</dbReference>
<protein>
    <submittedName>
        <fullName evidence="1">Uncharacterized protein</fullName>
    </submittedName>
</protein>
<comment type="caution">
    <text evidence="1">The sequence shown here is derived from an EMBL/GenBank/DDBJ whole genome shotgun (WGS) entry which is preliminary data.</text>
</comment>
<name>A0A0N0VGW8_LEPPY</name>
<keyword evidence="2" id="KW-1185">Reference proteome</keyword>
<organism evidence="1 2">
    <name type="scientific">Leptomonas pyrrhocoris</name>
    <name type="common">Firebug parasite</name>
    <dbReference type="NCBI Taxonomy" id="157538"/>
    <lineage>
        <taxon>Eukaryota</taxon>
        <taxon>Discoba</taxon>
        <taxon>Euglenozoa</taxon>
        <taxon>Kinetoplastea</taxon>
        <taxon>Metakinetoplastina</taxon>
        <taxon>Trypanosomatida</taxon>
        <taxon>Trypanosomatidae</taxon>
        <taxon>Leishmaniinae</taxon>
        <taxon>Leptomonas</taxon>
    </lineage>
</organism>